<dbReference type="EMBL" id="JEMA01000544">
    <property type="protein sequence ID" value="KYF68689.1"/>
    <property type="molecule type" value="Genomic_DNA"/>
</dbReference>
<feature type="domain" description="Restriction endonuclease type IV Mrr" evidence="1">
    <location>
        <begin position="192"/>
        <end position="293"/>
    </location>
</feature>
<dbReference type="OrthoDB" id="9788090at2"/>
<dbReference type="GO" id="GO:0004519">
    <property type="term" value="F:endonuclease activity"/>
    <property type="evidence" value="ECO:0007669"/>
    <property type="project" value="InterPro"/>
</dbReference>
<dbReference type="InterPro" id="IPR007560">
    <property type="entry name" value="Restrct_endonuc_IV_Mrr"/>
</dbReference>
<name>A0A150QL43_SORCE</name>
<evidence type="ECO:0000259" key="1">
    <source>
        <dbReference type="Pfam" id="PF04471"/>
    </source>
</evidence>
<evidence type="ECO:0000313" key="3">
    <source>
        <dbReference type="Proteomes" id="UP000075260"/>
    </source>
</evidence>
<dbReference type="GO" id="GO:0003677">
    <property type="term" value="F:DNA binding"/>
    <property type="evidence" value="ECO:0007669"/>
    <property type="project" value="InterPro"/>
</dbReference>
<dbReference type="Proteomes" id="UP000075260">
    <property type="component" value="Unassembled WGS sequence"/>
</dbReference>
<dbReference type="AlphaFoldDB" id="A0A150QL43"/>
<accession>A0A150QL43</accession>
<dbReference type="Pfam" id="PF04471">
    <property type="entry name" value="Mrr_cat"/>
    <property type="match status" value="1"/>
</dbReference>
<evidence type="ECO:0000313" key="2">
    <source>
        <dbReference type="EMBL" id="KYF68689.1"/>
    </source>
</evidence>
<proteinExistence type="predicted"/>
<gene>
    <name evidence="2" type="ORF">BE15_09590</name>
</gene>
<dbReference type="GO" id="GO:0009307">
    <property type="term" value="P:DNA restriction-modification system"/>
    <property type="evidence" value="ECO:0007669"/>
    <property type="project" value="InterPro"/>
</dbReference>
<dbReference type="RefSeq" id="WP_155798476.1">
    <property type="nucleotide sequence ID" value="NZ_JEMA01000544.1"/>
</dbReference>
<reference evidence="2 3" key="1">
    <citation type="submission" date="2014-02" db="EMBL/GenBank/DDBJ databases">
        <title>The small core and large imbalanced accessory genome model reveals a collaborative survival strategy of Sorangium cellulosum strains in nature.</title>
        <authorList>
            <person name="Han K."/>
            <person name="Peng R."/>
            <person name="Blom J."/>
            <person name="Li Y.-Z."/>
        </authorList>
    </citation>
    <scope>NUCLEOTIDE SEQUENCE [LARGE SCALE GENOMIC DNA]</scope>
    <source>
        <strain evidence="2 3">So0008-312</strain>
    </source>
</reference>
<protein>
    <recommendedName>
        <fullName evidence="1">Restriction endonuclease type IV Mrr domain-containing protein</fullName>
    </recommendedName>
</protein>
<sequence length="332" mass="37495">MKVEEARETLASAAEDEDPIIIPASVLKELTLDDIPEGASVQIGTMKEGVYHMEWNGRLYRDGGGVSGEAEHLWTRKYWYAPLGLEQYLDLVRRAVETRHRLRGDVELTDYDDDGAYIRLQFKIRTDESNPAKAYEKVRKISDEVEEVAERAADEVGKRIAEVAARLSGWGSEPLDKLVEKVETSKSTDDKGRSLEELASRLFEQIPGFAVTGRLRTATEEIDISIVNDATEPRIRRESALLLAECKNWTSKCGKDEFVIFREKLENRKRRCSLGFLISWNGFTTTVTKEMLRGSREEALIVPVTGQDIRAAVRSGDVLKELVRCWDAAVTL</sequence>
<comment type="caution">
    <text evidence="2">The sequence shown here is derived from an EMBL/GenBank/DDBJ whole genome shotgun (WGS) entry which is preliminary data.</text>
</comment>
<organism evidence="2 3">
    <name type="scientific">Sorangium cellulosum</name>
    <name type="common">Polyangium cellulosum</name>
    <dbReference type="NCBI Taxonomy" id="56"/>
    <lineage>
        <taxon>Bacteria</taxon>
        <taxon>Pseudomonadati</taxon>
        <taxon>Myxococcota</taxon>
        <taxon>Polyangia</taxon>
        <taxon>Polyangiales</taxon>
        <taxon>Polyangiaceae</taxon>
        <taxon>Sorangium</taxon>
    </lineage>
</organism>